<evidence type="ECO:0000313" key="13">
    <source>
        <dbReference type="Proteomes" id="UP001212997"/>
    </source>
</evidence>
<comment type="similarity">
    <text evidence="3">Belongs to the peptidase M28 family. M28B subfamily.</text>
</comment>
<evidence type="ECO:0000313" key="12">
    <source>
        <dbReference type="EMBL" id="KAJ3487333.1"/>
    </source>
</evidence>
<evidence type="ECO:0000256" key="3">
    <source>
        <dbReference type="ARBA" id="ARBA00005634"/>
    </source>
</evidence>
<comment type="subcellular location">
    <subcellularLocation>
        <location evidence="2">Secreted</location>
    </subcellularLocation>
</comment>
<keyword evidence="13" id="KW-1185">Reference proteome</keyword>
<sequence>MRFSAKTKTVLVFLTFAGLTHGTTSLPPLVPRSAEAQCLLSDAWPPGPGNELVPQSPSTQLKSIVSQIDPKRIEATITKLVSFGTRHTLSNQTDPKRGIGAARDWLASEMRSLIAGAPRGTTATVQVQSYIQQPASRIPTATNISNVITTIQGTEKSNRVYIITGHYDSRVTDVMNFTDDAPGADDDGSGVAVVLELIRILSRMPPPKATIMLGAVAGEEQGLFGSTHFAQVMKQQGADVQGMFTNDIVGSSKSDNGVIDANSIRLFAQGIPSSENTTQVASRVSIGGENDSPARELARLDRYLRGGDHRPFLEQGFPAARFTEPNENFAHQHQDVRVDSTTGQQFGDLIEFCDFDFISRVARVNAAAIWSLAQAPGTPKNVTIDTSVLTNNSTLFWQADTSGEVAGYEVVWRATEEPFWSHVIPVGLVNTVTVSLSKDNVVFGVRAVGKNGYTSPATFPFPR</sequence>
<dbReference type="AlphaFoldDB" id="A0AAD5V8P0"/>
<feature type="domain" description="Fibronectin type-III" evidence="11">
    <location>
        <begin position="375"/>
        <end position="463"/>
    </location>
</feature>
<proteinExistence type="inferred from homology"/>
<dbReference type="InterPro" id="IPR003961">
    <property type="entry name" value="FN3_dom"/>
</dbReference>
<dbReference type="GO" id="GO:0005576">
    <property type="term" value="C:extracellular region"/>
    <property type="evidence" value="ECO:0007669"/>
    <property type="project" value="UniProtKB-SubCell"/>
</dbReference>
<dbReference type="PANTHER" id="PTHR12147">
    <property type="entry name" value="METALLOPEPTIDASE M28 FAMILY MEMBER"/>
    <property type="match status" value="1"/>
</dbReference>
<feature type="chain" id="PRO_5041768956" description="Peptide hydrolase" evidence="10">
    <location>
        <begin position="23"/>
        <end position="463"/>
    </location>
</feature>
<dbReference type="EC" id="3.4.-.-" evidence="10"/>
<dbReference type="EMBL" id="JANAWD010000095">
    <property type="protein sequence ID" value="KAJ3487333.1"/>
    <property type="molecule type" value="Genomic_DNA"/>
</dbReference>
<dbReference type="Proteomes" id="UP001212997">
    <property type="component" value="Unassembled WGS sequence"/>
</dbReference>
<protein>
    <recommendedName>
        <fullName evidence="10">Peptide hydrolase</fullName>
        <ecNumber evidence="10">3.4.-.-</ecNumber>
    </recommendedName>
</protein>
<keyword evidence="4" id="KW-0964">Secreted</keyword>
<evidence type="ECO:0000256" key="4">
    <source>
        <dbReference type="ARBA" id="ARBA00022525"/>
    </source>
</evidence>
<accession>A0AAD5V8P0</accession>
<dbReference type="GO" id="GO:0008235">
    <property type="term" value="F:metalloexopeptidase activity"/>
    <property type="evidence" value="ECO:0007669"/>
    <property type="project" value="InterPro"/>
</dbReference>
<comment type="cofactor">
    <cofactor evidence="1">
        <name>Zn(2+)</name>
        <dbReference type="ChEBI" id="CHEBI:29105"/>
    </cofactor>
</comment>
<dbReference type="InterPro" id="IPR007484">
    <property type="entry name" value="Peptidase_M28"/>
</dbReference>
<dbReference type="SUPFAM" id="SSF49265">
    <property type="entry name" value="Fibronectin type III"/>
    <property type="match status" value="1"/>
</dbReference>
<evidence type="ECO:0000256" key="2">
    <source>
        <dbReference type="ARBA" id="ARBA00004613"/>
    </source>
</evidence>
<dbReference type="PANTHER" id="PTHR12147:SF26">
    <property type="entry name" value="PEPTIDASE M28 DOMAIN-CONTAINING PROTEIN"/>
    <property type="match status" value="1"/>
</dbReference>
<evidence type="ECO:0000256" key="7">
    <source>
        <dbReference type="ARBA" id="ARBA00022801"/>
    </source>
</evidence>
<name>A0AAD5V8P0_9APHY</name>
<dbReference type="SUPFAM" id="SSF53187">
    <property type="entry name" value="Zn-dependent exopeptidases"/>
    <property type="match status" value="1"/>
</dbReference>
<evidence type="ECO:0000256" key="8">
    <source>
        <dbReference type="ARBA" id="ARBA00022833"/>
    </source>
</evidence>
<dbReference type="Gene3D" id="3.40.630.10">
    <property type="entry name" value="Zn peptidases"/>
    <property type="match status" value="1"/>
</dbReference>
<evidence type="ECO:0000256" key="10">
    <source>
        <dbReference type="RuleBase" id="RU361240"/>
    </source>
</evidence>
<dbReference type="GO" id="GO:0046872">
    <property type="term" value="F:metal ion binding"/>
    <property type="evidence" value="ECO:0007669"/>
    <property type="project" value="UniProtKB-KW"/>
</dbReference>
<evidence type="ECO:0000256" key="1">
    <source>
        <dbReference type="ARBA" id="ARBA00001947"/>
    </source>
</evidence>
<keyword evidence="9" id="KW-0482">Metalloprotease</keyword>
<dbReference type="GO" id="GO:0006508">
    <property type="term" value="P:proteolysis"/>
    <property type="evidence" value="ECO:0007669"/>
    <property type="project" value="UniProtKB-KW"/>
</dbReference>
<dbReference type="InterPro" id="IPR013783">
    <property type="entry name" value="Ig-like_fold"/>
</dbReference>
<evidence type="ECO:0000256" key="5">
    <source>
        <dbReference type="ARBA" id="ARBA00022670"/>
    </source>
</evidence>
<dbReference type="PROSITE" id="PS50853">
    <property type="entry name" value="FN3"/>
    <property type="match status" value="1"/>
</dbReference>
<dbReference type="Gene3D" id="2.60.40.10">
    <property type="entry name" value="Immunoglobulins"/>
    <property type="match status" value="1"/>
</dbReference>
<dbReference type="InterPro" id="IPR036116">
    <property type="entry name" value="FN3_sf"/>
</dbReference>
<feature type="signal peptide" evidence="10">
    <location>
        <begin position="1"/>
        <end position="22"/>
    </location>
</feature>
<keyword evidence="7 10" id="KW-0378">Hydrolase</keyword>
<evidence type="ECO:0000259" key="11">
    <source>
        <dbReference type="PROSITE" id="PS50853"/>
    </source>
</evidence>
<keyword evidence="6 10" id="KW-0479">Metal-binding</keyword>
<reference evidence="12" key="1">
    <citation type="submission" date="2022-07" db="EMBL/GenBank/DDBJ databases">
        <title>Genome Sequence of Physisporinus lineatus.</title>
        <authorList>
            <person name="Buettner E."/>
        </authorList>
    </citation>
    <scope>NUCLEOTIDE SEQUENCE</scope>
    <source>
        <strain evidence="12">VT162</strain>
    </source>
</reference>
<organism evidence="12 13">
    <name type="scientific">Meripilus lineatus</name>
    <dbReference type="NCBI Taxonomy" id="2056292"/>
    <lineage>
        <taxon>Eukaryota</taxon>
        <taxon>Fungi</taxon>
        <taxon>Dikarya</taxon>
        <taxon>Basidiomycota</taxon>
        <taxon>Agaricomycotina</taxon>
        <taxon>Agaricomycetes</taxon>
        <taxon>Polyporales</taxon>
        <taxon>Meripilaceae</taxon>
        <taxon>Meripilus</taxon>
    </lineage>
</organism>
<keyword evidence="8 10" id="KW-0862">Zinc</keyword>
<keyword evidence="5 10" id="KW-0645">Protease</keyword>
<gene>
    <name evidence="12" type="ORF">NLI96_g3620</name>
</gene>
<evidence type="ECO:0000256" key="6">
    <source>
        <dbReference type="ARBA" id="ARBA00022723"/>
    </source>
</evidence>
<comment type="caution">
    <text evidence="12">The sequence shown here is derived from an EMBL/GenBank/DDBJ whole genome shotgun (WGS) entry which is preliminary data.</text>
</comment>
<evidence type="ECO:0000256" key="9">
    <source>
        <dbReference type="ARBA" id="ARBA00023049"/>
    </source>
</evidence>
<dbReference type="Pfam" id="PF04389">
    <property type="entry name" value="Peptidase_M28"/>
    <property type="match status" value="1"/>
</dbReference>
<keyword evidence="10" id="KW-0732">Signal</keyword>
<dbReference type="InterPro" id="IPR045175">
    <property type="entry name" value="M28_fam"/>
</dbReference>